<dbReference type="InterPro" id="IPR023296">
    <property type="entry name" value="Glyco_hydro_beta-prop_sf"/>
</dbReference>
<gene>
    <name evidence="6" type="ORF">HMPREF1317_1249</name>
</gene>
<evidence type="ECO:0000313" key="6">
    <source>
        <dbReference type="EMBL" id="EJF38747.1"/>
    </source>
</evidence>
<proteinExistence type="inferred from homology"/>
<dbReference type="InterPro" id="IPR013320">
    <property type="entry name" value="ConA-like_dom_sf"/>
</dbReference>
<dbReference type="GO" id="GO:0004564">
    <property type="term" value="F:beta-fructofuranosidase activity"/>
    <property type="evidence" value="ECO:0007669"/>
    <property type="project" value="UniProtKB-EC"/>
</dbReference>
<dbReference type="PANTHER" id="PTHR43101:SF1">
    <property type="entry name" value="BETA-FRUCTOSIDASE"/>
    <property type="match status" value="1"/>
</dbReference>
<name>J0N2Y6_9ACTO</name>
<feature type="domain" description="Glycosyl hydrolase family 32 N-terminal" evidence="5">
    <location>
        <begin position="23"/>
        <end position="346"/>
    </location>
</feature>
<keyword evidence="7" id="KW-1185">Reference proteome</keyword>
<comment type="similarity">
    <text evidence="1">Belongs to the glycosyl hydrolase 32 family.</text>
</comment>
<evidence type="ECO:0000256" key="2">
    <source>
        <dbReference type="ARBA" id="ARBA00012758"/>
    </source>
</evidence>
<keyword evidence="3 6" id="KW-0378">Hydrolase</keyword>
<evidence type="ECO:0000256" key="4">
    <source>
        <dbReference type="ARBA" id="ARBA00023295"/>
    </source>
</evidence>
<organism evidence="6 7">
    <name type="scientific">Schaalia georgiae F0490</name>
    <dbReference type="NCBI Taxonomy" id="1125717"/>
    <lineage>
        <taxon>Bacteria</taxon>
        <taxon>Bacillati</taxon>
        <taxon>Actinomycetota</taxon>
        <taxon>Actinomycetes</taxon>
        <taxon>Actinomycetales</taxon>
        <taxon>Actinomycetaceae</taxon>
        <taxon>Schaalia</taxon>
    </lineage>
</organism>
<evidence type="ECO:0000259" key="5">
    <source>
        <dbReference type="Pfam" id="PF00251"/>
    </source>
</evidence>
<dbReference type="PATRIC" id="fig|1125717.3.peg.1623"/>
<dbReference type="InterPro" id="IPR013148">
    <property type="entry name" value="Glyco_hydro_32_N"/>
</dbReference>
<keyword evidence="4 6" id="KW-0326">Glycosidase</keyword>
<sequence length="491" mass="53994">MLSALNAERASLARQDPDHPLFHVAPPVGRLNDPNGLIVDSGTYHAFFQYTPEHPRKLVYWGHARSTDLVHWTYLPPAILPDSRQDRNGAYSGTAIGTDDGVELWYTGNYKDADTGEREATQCVVTTPDLRRFTKVVPPVIASQPEGYTAHFRDPQVWRDPDDPQGSYRMLLGAQREDLTGTVLLYRSSDLREWHCEGELSFPDAGGAFDRFGYMWECPNLVRLRDEESGHDRDVLIFCPQGIAPEREGFENVFPCVYMVGELVGTEFRGADGDYWEVDRGFEFYAPQVFADRARAWGRADPALLLGWAGNAGEDDQPSISTGGWVHALTAPRGLALADRRLVQRPHLPGLPLEHIGFPDSVDGDGARVAALESSRSWRFSASLAHEPGACLEMRVGADSGLVIRLSESLLEVDRSRTRYPHGGIRRVSLEPGWAGSVEVVHDRSITEIFLGGGRLAFTLRSFLEGAGSGLALGTAGGAVRVADARAARAD</sequence>
<dbReference type="EMBL" id="AKFS01000258">
    <property type="protein sequence ID" value="EJF38747.1"/>
    <property type="molecule type" value="Genomic_DNA"/>
</dbReference>
<dbReference type="PANTHER" id="PTHR43101">
    <property type="entry name" value="BETA-FRUCTOSIDASE"/>
    <property type="match status" value="1"/>
</dbReference>
<dbReference type="Proteomes" id="UP000004578">
    <property type="component" value="Unassembled WGS sequence"/>
</dbReference>
<dbReference type="GO" id="GO:0005975">
    <property type="term" value="P:carbohydrate metabolic process"/>
    <property type="evidence" value="ECO:0007669"/>
    <property type="project" value="InterPro"/>
</dbReference>
<dbReference type="InterPro" id="IPR001362">
    <property type="entry name" value="Glyco_hydro_32"/>
</dbReference>
<dbReference type="InterPro" id="IPR051214">
    <property type="entry name" value="GH32_Enzymes"/>
</dbReference>
<reference evidence="6 7" key="1">
    <citation type="submission" date="2012-05" db="EMBL/GenBank/DDBJ databases">
        <authorList>
            <person name="Harkins D.M."/>
            <person name="Madupu R."/>
            <person name="Durkin A.S."/>
            <person name="Torralba M."/>
            <person name="Methe B."/>
            <person name="Sutton G.G."/>
            <person name="Nelson K.E."/>
        </authorList>
    </citation>
    <scope>NUCLEOTIDE SEQUENCE [LARGE SCALE GENOMIC DNA]</scope>
    <source>
        <strain evidence="6 7">F0490</strain>
    </source>
</reference>
<accession>J0N2Y6</accession>
<dbReference type="EC" id="3.2.1.26" evidence="2"/>
<dbReference type="Pfam" id="PF00251">
    <property type="entry name" value="Glyco_hydro_32N"/>
    <property type="match status" value="1"/>
</dbReference>
<evidence type="ECO:0000313" key="7">
    <source>
        <dbReference type="Proteomes" id="UP000004578"/>
    </source>
</evidence>
<dbReference type="AlphaFoldDB" id="J0N2Y6"/>
<dbReference type="SUPFAM" id="SSF49899">
    <property type="entry name" value="Concanavalin A-like lectins/glucanases"/>
    <property type="match status" value="1"/>
</dbReference>
<dbReference type="CDD" id="cd18623">
    <property type="entry name" value="GH32_ScrB-like"/>
    <property type="match status" value="1"/>
</dbReference>
<dbReference type="Gene3D" id="2.115.10.20">
    <property type="entry name" value="Glycosyl hydrolase domain, family 43"/>
    <property type="match status" value="1"/>
</dbReference>
<dbReference type="SUPFAM" id="SSF75005">
    <property type="entry name" value="Arabinanase/levansucrase/invertase"/>
    <property type="match status" value="1"/>
</dbReference>
<dbReference type="PROSITE" id="PS00609">
    <property type="entry name" value="GLYCOSYL_HYDROL_F32"/>
    <property type="match status" value="1"/>
</dbReference>
<evidence type="ECO:0000256" key="3">
    <source>
        <dbReference type="ARBA" id="ARBA00022801"/>
    </source>
</evidence>
<protein>
    <recommendedName>
        <fullName evidence="2">beta-fructofuranosidase</fullName>
        <ecNumber evidence="2">3.2.1.26</ecNumber>
    </recommendedName>
</protein>
<evidence type="ECO:0000256" key="1">
    <source>
        <dbReference type="ARBA" id="ARBA00009902"/>
    </source>
</evidence>
<dbReference type="InterPro" id="IPR018053">
    <property type="entry name" value="Glyco_hydro_32_AS"/>
</dbReference>
<dbReference type="SMART" id="SM00640">
    <property type="entry name" value="Glyco_32"/>
    <property type="match status" value="1"/>
</dbReference>
<comment type="caution">
    <text evidence="6">The sequence shown here is derived from an EMBL/GenBank/DDBJ whole genome shotgun (WGS) entry which is preliminary data.</text>
</comment>
<dbReference type="Gene3D" id="2.60.120.560">
    <property type="entry name" value="Exo-inulinase, domain 1"/>
    <property type="match status" value="1"/>
</dbReference>